<proteinExistence type="predicted"/>
<dbReference type="AlphaFoldDB" id="A0A0C1U0W8"/>
<keyword evidence="2" id="KW-1185">Reference proteome</keyword>
<evidence type="ECO:0000313" key="2">
    <source>
        <dbReference type="Proteomes" id="UP000031366"/>
    </source>
</evidence>
<organism evidence="1 2">
    <name type="scientific">Clostridium argentinense CDC 2741</name>
    <dbReference type="NCBI Taxonomy" id="1418104"/>
    <lineage>
        <taxon>Bacteria</taxon>
        <taxon>Bacillati</taxon>
        <taxon>Bacillota</taxon>
        <taxon>Clostridia</taxon>
        <taxon>Eubacteriales</taxon>
        <taxon>Clostridiaceae</taxon>
        <taxon>Clostridium</taxon>
    </lineage>
</organism>
<dbReference type="RefSeq" id="WP_039634005.1">
    <property type="nucleotide sequence ID" value="NZ_AYSO01000017.1"/>
</dbReference>
<dbReference type="STRING" id="29341.RSJ17_15430"/>
<gene>
    <name evidence="1" type="ORF">U732_2019</name>
</gene>
<evidence type="ECO:0000313" key="1">
    <source>
        <dbReference type="EMBL" id="KIE46499.1"/>
    </source>
</evidence>
<accession>A0A0C1U0W8</accession>
<sequence length="109" mass="12347">MGHRRVIETYYKDVNNLVFLLEKLVGSYRLLVGGADELNKIALAKKSDVKHALKRADDLGKIIDEVIEALDCATRDCTCYTKIKTNVVKNTLNTQYIQAEIEEDLKFNG</sequence>
<comment type="caution">
    <text evidence="1">The sequence shown here is derived from an EMBL/GenBank/DDBJ whole genome shotgun (WGS) entry which is preliminary data.</text>
</comment>
<reference evidence="1 2" key="1">
    <citation type="journal article" date="2015" name="Infect. Genet. Evol.">
        <title>Genomic sequences of six botulinum neurotoxin-producing strains representing three clostridial species illustrate the mobility and diversity of botulinum neurotoxin genes.</title>
        <authorList>
            <person name="Smith T.J."/>
            <person name="Hill K.K."/>
            <person name="Xie G."/>
            <person name="Foley B.T."/>
            <person name="Williamson C.H."/>
            <person name="Foster J.T."/>
            <person name="Johnson S.L."/>
            <person name="Chertkov O."/>
            <person name="Teshima H."/>
            <person name="Gibbons H.S."/>
            <person name="Johnsky L.A."/>
            <person name="Karavis M.A."/>
            <person name="Smith L.A."/>
        </authorList>
    </citation>
    <scope>NUCLEOTIDE SEQUENCE [LARGE SCALE GENOMIC DNA]</scope>
    <source>
        <strain evidence="1 2">CDC 2741</strain>
    </source>
</reference>
<protein>
    <submittedName>
        <fullName evidence="1">Uncharacterized protein</fullName>
    </submittedName>
</protein>
<dbReference type="EMBL" id="AYSO01000017">
    <property type="protein sequence ID" value="KIE46499.1"/>
    <property type="molecule type" value="Genomic_DNA"/>
</dbReference>
<dbReference type="OrthoDB" id="1680245at2"/>
<dbReference type="Proteomes" id="UP000031366">
    <property type="component" value="Unassembled WGS sequence"/>
</dbReference>
<name>A0A0C1U0W8_9CLOT</name>